<dbReference type="Gene3D" id="3.30.450.20">
    <property type="entry name" value="PAS domain"/>
    <property type="match status" value="2"/>
</dbReference>
<keyword evidence="1" id="KW-0378">Hydrolase</keyword>
<protein>
    <submittedName>
        <fullName evidence="3">SpoIIE family protein phosphatase</fullName>
    </submittedName>
</protein>
<dbReference type="InterPro" id="IPR052016">
    <property type="entry name" value="Bact_Sigma-Reg"/>
</dbReference>
<dbReference type="PANTHER" id="PTHR43156">
    <property type="entry name" value="STAGE II SPORULATION PROTEIN E-RELATED"/>
    <property type="match status" value="1"/>
</dbReference>
<dbReference type="Pfam" id="PF13581">
    <property type="entry name" value="HATPase_c_2"/>
    <property type="match status" value="1"/>
</dbReference>
<dbReference type="SMART" id="SM00331">
    <property type="entry name" value="PP2C_SIG"/>
    <property type="match status" value="1"/>
</dbReference>
<dbReference type="AlphaFoldDB" id="A0A7T1T7J9"/>
<dbReference type="GO" id="GO:0006355">
    <property type="term" value="P:regulation of DNA-templated transcription"/>
    <property type="evidence" value="ECO:0007669"/>
    <property type="project" value="InterPro"/>
</dbReference>
<dbReference type="InterPro" id="IPR029016">
    <property type="entry name" value="GAF-like_dom_sf"/>
</dbReference>
<organism evidence="3 4">
    <name type="scientific">Streptomyces bathyalis</name>
    <dbReference type="NCBI Taxonomy" id="2710756"/>
    <lineage>
        <taxon>Bacteria</taxon>
        <taxon>Bacillati</taxon>
        <taxon>Actinomycetota</taxon>
        <taxon>Actinomycetes</taxon>
        <taxon>Kitasatosporales</taxon>
        <taxon>Streptomycetaceae</taxon>
        <taxon>Streptomyces</taxon>
    </lineage>
</organism>
<evidence type="ECO:0000256" key="1">
    <source>
        <dbReference type="ARBA" id="ARBA00022801"/>
    </source>
</evidence>
<dbReference type="FunFam" id="3.30.450.40:FF:000035">
    <property type="entry name" value="PAS sensor protein"/>
    <property type="match status" value="1"/>
</dbReference>
<evidence type="ECO:0000259" key="2">
    <source>
        <dbReference type="PROSITE" id="PS50112"/>
    </source>
</evidence>
<dbReference type="InterPro" id="IPR013656">
    <property type="entry name" value="PAS_4"/>
</dbReference>
<dbReference type="SUPFAM" id="SSF55785">
    <property type="entry name" value="PYP-like sensor domain (PAS domain)"/>
    <property type="match status" value="2"/>
</dbReference>
<feature type="domain" description="PAS" evidence="2">
    <location>
        <begin position="151"/>
        <end position="197"/>
    </location>
</feature>
<dbReference type="GO" id="GO:0016791">
    <property type="term" value="F:phosphatase activity"/>
    <property type="evidence" value="ECO:0007669"/>
    <property type="project" value="TreeGrafter"/>
</dbReference>
<dbReference type="Gene3D" id="3.30.450.40">
    <property type="match status" value="1"/>
</dbReference>
<reference evidence="4" key="1">
    <citation type="submission" date="2020-02" db="EMBL/GenBank/DDBJ databases">
        <title>Streptomyces sp. ASO4wet.</title>
        <authorList>
            <person name="Risdian C."/>
            <person name="Landwehr W."/>
            <person name="Schupp P."/>
            <person name="Wink J."/>
        </authorList>
    </citation>
    <scope>NUCLEOTIDE SEQUENCE [LARGE SCALE GENOMIC DNA]</scope>
    <source>
        <strain evidence="4">ASO4wet</strain>
    </source>
</reference>
<dbReference type="SUPFAM" id="SSF55874">
    <property type="entry name" value="ATPase domain of HSP90 chaperone/DNA topoisomerase II/histidine kinase"/>
    <property type="match status" value="1"/>
</dbReference>
<dbReference type="Proteomes" id="UP000595046">
    <property type="component" value="Chromosome"/>
</dbReference>
<evidence type="ECO:0000313" key="3">
    <source>
        <dbReference type="EMBL" id="QPP07847.1"/>
    </source>
</evidence>
<dbReference type="KEGG" id="sbat:G4Z16_17185"/>
<dbReference type="SUPFAM" id="SSF55781">
    <property type="entry name" value="GAF domain-like"/>
    <property type="match status" value="1"/>
</dbReference>
<dbReference type="CDD" id="cd16936">
    <property type="entry name" value="HATPase_RsbW-like"/>
    <property type="match status" value="1"/>
</dbReference>
<dbReference type="InterPro" id="IPR036890">
    <property type="entry name" value="HATPase_C_sf"/>
</dbReference>
<dbReference type="InterPro" id="IPR001932">
    <property type="entry name" value="PPM-type_phosphatase-like_dom"/>
</dbReference>
<sequence length="810" mass="87788">MDASLFGEGPEDPFAVGPAASLVLDDHGTVVGWSEPAEQLLGHSPEEVLGRPACDVLVDPGDREAVMESVAACRDGRGWFGVVPVRHRDGHRVELGCRARAVVRPDSSREWIFVGAPAEDVDRWETERSLLYGLFRKCPIGLAVFAPDLSILRVNRAIAKFSDFSAEEHSGRRVGDFLLQPDAEAVDAQLREVLESGTSSLFAEQLCRTTLDPAREMIVSVSAFRMQNPAGRVFGVAQTVEDVTDRYRARHRLALLNEASGRIGTTLNVAKTARELAEAVVPDLADCASVDLLQPVIRGDEPMPGASGPARRMAVHCVPPEMSQVMVPVGDVTSFPPDSPHFRCVIEQRPILETQLDSRRPWSSGTPEPGERALELGVHSLMVVPLAARGIVLGTLGLWRSRRPAPFEEDDLTLAEEIASRAALCIDNARRYTQQHQAALTLQHSLLPHEVPGHPAAEIAHRYRPADPTTGVGGDWFDVIPLSGLRIALVVGDVVGHGTHAAATMGRLRTAVHTLANLDLTPDEVLAHLDDLVGRLASEQEKNDAYSPQFIGATCLYAVYDPVSRICTLARAGHLPPAVVTPDGEVSIPEVPAGPPLGLGGLPFETTELELDEGSLLALYTDGLLEARRRDLDDGLARLREALSGAGRTLEETCTAVEDALLPERPADDVALLIARTRALTAEKVATWELPAEPTAAAEARTAATRQLTEWGLEEMSVTTELIVSELVTNAYRYADGPMTLRLIRDRDLICEVFDTSSTSPRMRRARGTDEGGRGLFLVAQLAQRWGTRYVHEGKTIWAEQPLSSSASTT</sequence>
<dbReference type="FunFam" id="3.30.565.10:FF:000028">
    <property type="entry name" value="PAS sensor protein"/>
    <property type="match status" value="1"/>
</dbReference>
<dbReference type="InterPro" id="IPR036457">
    <property type="entry name" value="PPM-type-like_dom_sf"/>
</dbReference>
<dbReference type="InterPro" id="IPR035965">
    <property type="entry name" value="PAS-like_dom_sf"/>
</dbReference>
<dbReference type="Pfam" id="PF00989">
    <property type="entry name" value="PAS"/>
    <property type="match status" value="1"/>
</dbReference>
<dbReference type="FunFam" id="3.60.40.10:FF:000031">
    <property type="entry name" value="PAS sensor protein"/>
    <property type="match status" value="1"/>
</dbReference>
<dbReference type="PANTHER" id="PTHR43156:SF2">
    <property type="entry name" value="STAGE II SPORULATION PROTEIN E"/>
    <property type="match status" value="1"/>
</dbReference>
<dbReference type="CDD" id="cd00130">
    <property type="entry name" value="PAS"/>
    <property type="match status" value="2"/>
</dbReference>
<dbReference type="SMART" id="SM00065">
    <property type="entry name" value="GAF"/>
    <property type="match status" value="1"/>
</dbReference>
<name>A0A7T1T7J9_9ACTN</name>
<dbReference type="Pfam" id="PF01590">
    <property type="entry name" value="GAF"/>
    <property type="match status" value="1"/>
</dbReference>
<dbReference type="Pfam" id="PF07228">
    <property type="entry name" value="SpoIIE"/>
    <property type="match status" value="1"/>
</dbReference>
<dbReference type="Gene3D" id="3.30.565.10">
    <property type="entry name" value="Histidine kinase-like ATPase, C-terminal domain"/>
    <property type="match status" value="1"/>
</dbReference>
<dbReference type="RefSeq" id="WP_197351654.1">
    <property type="nucleotide sequence ID" value="NZ_CP048882.1"/>
</dbReference>
<accession>A0A7T1T7J9</accession>
<dbReference type="SUPFAM" id="SSF81606">
    <property type="entry name" value="PP2C-like"/>
    <property type="match status" value="1"/>
</dbReference>
<dbReference type="InterPro" id="IPR003018">
    <property type="entry name" value="GAF"/>
</dbReference>
<dbReference type="InterPro" id="IPR000014">
    <property type="entry name" value="PAS"/>
</dbReference>
<dbReference type="InterPro" id="IPR003594">
    <property type="entry name" value="HATPase_dom"/>
</dbReference>
<dbReference type="EMBL" id="CP048882">
    <property type="protein sequence ID" value="QPP07847.1"/>
    <property type="molecule type" value="Genomic_DNA"/>
</dbReference>
<dbReference type="NCBIfam" id="TIGR00229">
    <property type="entry name" value="sensory_box"/>
    <property type="match status" value="2"/>
</dbReference>
<dbReference type="Gene3D" id="3.60.40.10">
    <property type="entry name" value="PPM-type phosphatase domain"/>
    <property type="match status" value="1"/>
</dbReference>
<feature type="domain" description="PAS" evidence="2">
    <location>
        <begin position="22"/>
        <end position="77"/>
    </location>
</feature>
<dbReference type="InterPro" id="IPR013767">
    <property type="entry name" value="PAS_fold"/>
</dbReference>
<dbReference type="Pfam" id="PF08448">
    <property type="entry name" value="PAS_4"/>
    <property type="match status" value="1"/>
</dbReference>
<gene>
    <name evidence="3" type="ORF">G4Z16_17185</name>
</gene>
<proteinExistence type="predicted"/>
<dbReference type="SMART" id="SM00091">
    <property type="entry name" value="PAS"/>
    <property type="match status" value="2"/>
</dbReference>
<dbReference type="PROSITE" id="PS50112">
    <property type="entry name" value="PAS"/>
    <property type="match status" value="2"/>
</dbReference>
<evidence type="ECO:0000313" key="4">
    <source>
        <dbReference type="Proteomes" id="UP000595046"/>
    </source>
</evidence>
<keyword evidence="4" id="KW-1185">Reference proteome</keyword>